<comment type="caution">
    <text evidence="3">The sequence shown here is derived from an EMBL/GenBank/DDBJ whole genome shotgun (WGS) entry which is preliminary data.</text>
</comment>
<dbReference type="Pfam" id="PF00501">
    <property type="entry name" value="AMP-binding"/>
    <property type="match status" value="1"/>
</dbReference>
<dbReference type="Gene3D" id="3.30.300.30">
    <property type="match status" value="1"/>
</dbReference>
<evidence type="ECO:0000259" key="2">
    <source>
        <dbReference type="Pfam" id="PF13193"/>
    </source>
</evidence>
<dbReference type="RefSeq" id="WP_174470775.1">
    <property type="nucleotide sequence ID" value="NZ_JAGINN010000016.1"/>
</dbReference>
<evidence type="ECO:0000313" key="3">
    <source>
        <dbReference type="EMBL" id="NUA99477.1"/>
    </source>
</evidence>
<dbReference type="Pfam" id="PF13193">
    <property type="entry name" value="AMP-binding_C"/>
    <property type="match status" value="1"/>
</dbReference>
<dbReference type="PANTHER" id="PTHR43767:SF1">
    <property type="entry name" value="NONRIBOSOMAL PEPTIDE SYNTHASE PES1 (EUROFUNG)-RELATED"/>
    <property type="match status" value="1"/>
</dbReference>
<feature type="domain" description="AMP-dependent synthetase/ligase" evidence="1">
    <location>
        <begin position="28"/>
        <end position="381"/>
    </location>
</feature>
<feature type="domain" description="AMP-binding enzyme C-terminal" evidence="2">
    <location>
        <begin position="432"/>
        <end position="506"/>
    </location>
</feature>
<protein>
    <submittedName>
        <fullName evidence="3">AMP-binding protein</fullName>
    </submittedName>
</protein>
<dbReference type="SUPFAM" id="SSF56801">
    <property type="entry name" value="Acetyl-CoA synthetase-like"/>
    <property type="match status" value="1"/>
</dbReference>
<name>A0ABX2K7A4_9PROT</name>
<dbReference type="PANTHER" id="PTHR43767">
    <property type="entry name" value="LONG-CHAIN-FATTY-ACID--COA LIGASE"/>
    <property type="match status" value="1"/>
</dbReference>
<evidence type="ECO:0000259" key="1">
    <source>
        <dbReference type="Pfam" id="PF00501"/>
    </source>
</evidence>
<organism evidence="3 4">
    <name type="scientific">Azospirillum melinis</name>
    <dbReference type="NCBI Taxonomy" id="328839"/>
    <lineage>
        <taxon>Bacteria</taxon>
        <taxon>Pseudomonadati</taxon>
        <taxon>Pseudomonadota</taxon>
        <taxon>Alphaproteobacteria</taxon>
        <taxon>Rhodospirillales</taxon>
        <taxon>Azospirillaceae</taxon>
        <taxon>Azospirillum</taxon>
    </lineage>
</organism>
<gene>
    <name evidence="3" type="ORF">GBZ48_09255</name>
</gene>
<sequence length="522" mass="55202">MTAGRPVPDFAAMVAALPQRISHAALAWAERTPDAPALFDGAQEWSYRRLAQAVGSAAAQLKRLGVVGGDRVMVVCENGLAAVTLILAASECDAWPVIVNARLSEREIDGIRDHCQPRRVFYTDTVSHEAAAHAARHGAEPLGDPDLPPMAVGPLLDAEPEPVHAGNQRQVGALIYTSGTTGKPKGVMLSHRGLLFVASVSGWMRGLGPNDRTYGVLPVSHVFGLASTCLGTLYAGGCLHTVPRFAPAAVWQALEQDGVTVFQGVPAMYAKLVEHATVTSRTPTAPALRYLSSGGSVLDLDLKLAVERVFGLPLHNGYGLTECSPTVTQTRLDAPRGDTSIGPALPLVEMRFVDHVTGLDVASGEPGELWVCAPNVMLGYYREPALTAQVITDDGWLKTGDVARLEPDGCVAVVGRIREIVIRSGFNVYPEEVEGVLTSHPAVTLAAVVGHAVAGNEEVVAFVQFIPGQSASEEDLKAWAAERLAPYKRPSRIVAMDALPASPTGKLLKSGLRALAAEVMAV</sequence>
<dbReference type="Proteomes" id="UP000605086">
    <property type="component" value="Unassembled WGS sequence"/>
</dbReference>
<reference evidence="3 4" key="1">
    <citation type="submission" date="2019-10" db="EMBL/GenBank/DDBJ databases">
        <title>Genome sequence of Azospirillum melinis.</title>
        <authorList>
            <person name="Ambrosini A."/>
            <person name="Sant'Anna F.H."/>
            <person name="Cassan F.D."/>
            <person name="Souza E.M."/>
            <person name="Passaglia L.M.P."/>
        </authorList>
    </citation>
    <scope>NUCLEOTIDE SEQUENCE [LARGE SCALE GENOMIC DNA]</scope>
    <source>
        <strain evidence="3 4">TMCY0552</strain>
    </source>
</reference>
<dbReference type="PROSITE" id="PS00455">
    <property type="entry name" value="AMP_BINDING"/>
    <property type="match status" value="1"/>
</dbReference>
<dbReference type="InterPro" id="IPR042099">
    <property type="entry name" value="ANL_N_sf"/>
</dbReference>
<dbReference type="InterPro" id="IPR050237">
    <property type="entry name" value="ATP-dep_AMP-bd_enzyme"/>
</dbReference>
<proteinExistence type="predicted"/>
<dbReference type="Gene3D" id="3.40.50.12780">
    <property type="entry name" value="N-terminal domain of ligase-like"/>
    <property type="match status" value="1"/>
</dbReference>
<accession>A0ABX2K7A4</accession>
<dbReference type="EMBL" id="WHOS01000009">
    <property type="protein sequence ID" value="NUA99477.1"/>
    <property type="molecule type" value="Genomic_DNA"/>
</dbReference>
<dbReference type="InterPro" id="IPR025110">
    <property type="entry name" value="AMP-bd_C"/>
</dbReference>
<dbReference type="InterPro" id="IPR020845">
    <property type="entry name" value="AMP-binding_CS"/>
</dbReference>
<keyword evidence="4" id="KW-1185">Reference proteome</keyword>
<dbReference type="InterPro" id="IPR000873">
    <property type="entry name" value="AMP-dep_synth/lig_dom"/>
</dbReference>
<dbReference type="InterPro" id="IPR045851">
    <property type="entry name" value="AMP-bd_C_sf"/>
</dbReference>
<evidence type="ECO:0000313" key="4">
    <source>
        <dbReference type="Proteomes" id="UP000605086"/>
    </source>
</evidence>